<keyword evidence="1" id="KW-0472">Membrane</keyword>
<sequence>MSFRDLEVFEAIRRDDLAYILACRPEKPLAGLLPEDAHPMLLNDPSPLMVSAFFGATKCFKYFLPRISIDYKDACVLHLFLRDTAYILPLLVEIFRYLITLIMVLKQQNSSMMMTILHCT</sequence>
<keyword evidence="3" id="KW-1185">Reference proteome</keyword>
<dbReference type="RefSeq" id="XP_001323392.1">
    <property type="nucleotide sequence ID" value="XM_001323357.1"/>
</dbReference>
<feature type="transmembrane region" description="Helical" evidence="1">
    <location>
        <begin position="86"/>
        <end position="105"/>
    </location>
</feature>
<protein>
    <submittedName>
        <fullName evidence="2">Uncharacterized protein</fullName>
    </submittedName>
</protein>
<evidence type="ECO:0000256" key="1">
    <source>
        <dbReference type="SAM" id="Phobius"/>
    </source>
</evidence>
<keyword evidence="1" id="KW-0812">Transmembrane</keyword>
<reference evidence="2" key="1">
    <citation type="submission" date="2006-10" db="EMBL/GenBank/DDBJ databases">
        <authorList>
            <person name="Amadeo P."/>
            <person name="Zhao Q."/>
            <person name="Wortman J."/>
            <person name="Fraser-Liggett C."/>
            <person name="Carlton J."/>
        </authorList>
    </citation>
    <scope>NUCLEOTIDE SEQUENCE</scope>
    <source>
        <strain evidence="2">G3</strain>
    </source>
</reference>
<evidence type="ECO:0000313" key="3">
    <source>
        <dbReference type="Proteomes" id="UP000001542"/>
    </source>
</evidence>
<dbReference type="VEuPathDB" id="TrichDB:TVAGG3_0852670"/>
<dbReference type="VEuPathDB" id="TrichDB:TVAG_498630"/>
<dbReference type="EMBL" id="DS113324">
    <property type="protein sequence ID" value="EAY11169.1"/>
    <property type="molecule type" value="Genomic_DNA"/>
</dbReference>
<proteinExistence type="predicted"/>
<dbReference type="InParanoid" id="A2E851"/>
<accession>A2E851</accession>
<name>A2E851_TRIV3</name>
<dbReference type="AlphaFoldDB" id="A2E851"/>
<reference evidence="2" key="2">
    <citation type="journal article" date="2007" name="Science">
        <title>Draft genome sequence of the sexually transmitted pathogen Trichomonas vaginalis.</title>
        <authorList>
            <person name="Carlton J.M."/>
            <person name="Hirt R.P."/>
            <person name="Silva J.C."/>
            <person name="Delcher A.L."/>
            <person name="Schatz M."/>
            <person name="Zhao Q."/>
            <person name="Wortman J.R."/>
            <person name="Bidwell S.L."/>
            <person name="Alsmark U.C.M."/>
            <person name="Besteiro S."/>
            <person name="Sicheritz-Ponten T."/>
            <person name="Noel C.J."/>
            <person name="Dacks J.B."/>
            <person name="Foster P.G."/>
            <person name="Simillion C."/>
            <person name="Van de Peer Y."/>
            <person name="Miranda-Saavedra D."/>
            <person name="Barton G.J."/>
            <person name="Westrop G.D."/>
            <person name="Mueller S."/>
            <person name="Dessi D."/>
            <person name="Fiori P.L."/>
            <person name="Ren Q."/>
            <person name="Paulsen I."/>
            <person name="Zhang H."/>
            <person name="Bastida-Corcuera F.D."/>
            <person name="Simoes-Barbosa A."/>
            <person name="Brown M.T."/>
            <person name="Hayes R.D."/>
            <person name="Mukherjee M."/>
            <person name="Okumura C.Y."/>
            <person name="Schneider R."/>
            <person name="Smith A.J."/>
            <person name="Vanacova S."/>
            <person name="Villalvazo M."/>
            <person name="Haas B.J."/>
            <person name="Pertea M."/>
            <person name="Feldblyum T.V."/>
            <person name="Utterback T.R."/>
            <person name="Shu C.L."/>
            <person name="Osoegawa K."/>
            <person name="de Jong P.J."/>
            <person name="Hrdy I."/>
            <person name="Horvathova L."/>
            <person name="Zubacova Z."/>
            <person name="Dolezal P."/>
            <person name="Malik S.B."/>
            <person name="Logsdon J.M. Jr."/>
            <person name="Henze K."/>
            <person name="Gupta A."/>
            <person name="Wang C.C."/>
            <person name="Dunne R.L."/>
            <person name="Upcroft J.A."/>
            <person name="Upcroft P."/>
            <person name="White O."/>
            <person name="Salzberg S.L."/>
            <person name="Tang P."/>
            <person name="Chiu C.-H."/>
            <person name="Lee Y.-S."/>
            <person name="Embley T.M."/>
            <person name="Coombs G.H."/>
            <person name="Mottram J.C."/>
            <person name="Tachezy J."/>
            <person name="Fraser-Liggett C.M."/>
            <person name="Johnson P.J."/>
        </authorList>
    </citation>
    <scope>NUCLEOTIDE SEQUENCE [LARGE SCALE GENOMIC DNA]</scope>
    <source>
        <strain evidence="2">G3</strain>
    </source>
</reference>
<evidence type="ECO:0000313" key="2">
    <source>
        <dbReference type="EMBL" id="EAY11169.1"/>
    </source>
</evidence>
<dbReference type="KEGG" id="tva:4769121"/>
<keyword evidence="1" id="KW-1133">Transmembrane helix</keyword>
<dbReference type="Proteomes" id="UP000001542">
    <property type="component" value="Unassembled WGS sequence"/>
</dbReference>
<gene>
    <name evidence="2" type="ORF">TVAG_498630</name>
</gene>
<organism evidence="2 3">
    <name type="scientific">Trichomonas vaginalis (strain ATCC PRA-98 / G3)</name>
    <dbReference type="NCBI Taxonomy" id="412133"/>
    <lineage>
        <taxon>Eukaryota</taxon>
        <taxon>Metamonada</taxon>
        <taxon>Parabasalia</taxon>
        <taxon>Trichomonadida</taxon>
        <taxon>Trichomonadidae</taxon>
        <taxon>Trichomonas</taxon>
    </lineage>
</organism>